<proteinExistence type="inferred from homology"/>
<dbReference type="PROSITE" id="PS50893">
    <property type="entry name" value="ABC_TRANSPORTER_2"/>
    <property type="match status" value="1"/>
</dbReference>
<evidence type="ECO:0000256" key="4">
    <source>
        <dbReference type="ARBA" id="ARBA00022840"/>
    </source>
</evidence>
<keyword evidence="3" id="KW-0547">Nucleotide-binding</keyword>
<keyword evidence="2" id="KW-0813">Transport</keyword>
<dbReference type="EMBL" id="CAEZZQ010000115">
    <property type="protein sequence ID" value="CAB4784427.1"/>
    <property type="molecule type" value="Genomic_DNA"/>
</dbReference>
<keyword evidence="4" id="KW-0067">ATP-binding</keyword>
<evidence type="ECO:0000256" key="5">
    <source>
        <dbReference type="ARBA" id="ARBA00022970"/>
    </source>
</evidence>
<comment type="similarity">
    <text evidence="1">Belongs to the ABC transporter superfamily.</text>
</comment>
<evidence type="ECO:0000256" key="1">
    <source>
        <dbReference type="ARBA" id="ARBA00005417"/>
    </source>
</evidence>
<feature type="domain" description="ABC transporter" evidence="6">
    <location>
        <begin position="3"/>
        <end position="237"/>
    </location>
</feature>
<name>A0A6J7SVN8_9ZZZZ</name>
<dbReference type="GO" id="GO:0015658">
    <property type="term" value="F:branched-chain amino acid transmembrane transporter activity"/>
    <property type="evidence" value="ECO:0007669"/>
    <property type="project" value="TreeGrafter"/>
</dbReference>
<dbReference type="InterPro" id="IPR027417">
    <property type="entry name" value="P-loop_NTPase"/>
</dbReference>
<dbReference type="PANTHER" id="PTHR43820:SF4">
    <property type="entry name" value="HIGH-AFFINITY BRANCHED-CHAIN AMINO ACID TRANSPORT ATP-BINDING PROTEIN LIVF"/>
    <property type="match status" value="1"/>
</dbReference>
<dbReference type="AlphaFoldDB" id="A0A6J7SVN8"/>
<evidence type="ECO:0000256" key="3">
    <source>
        <dbReference type="ARBA" id="ARBA00022741"/>
    </source>
</evidence>
<dbReference type="InterPro" id="IPR052156">
    <property type="entry name" value="BCAA_Transport_ATP-bd_LivF"/>
</dbReference>
<dbReference type="GO" id="GO:0016887">
    <property type="term" value="F:ATP hydrolysis activity"/>
    <property type="evidence" value="ECO:0007669"/>
    <property type="project" value="InterPro"/>
</dbReference>
<dbReference type="Gene3D" id="3.40.50.300">
    <property type="entry name" value="P-loop containing nucleotide triphosphate hydrolases"/>
    <property type="match status" value="1"/>
</dbReference>
<organism evidence="8">
    <name type="scientific">freshwater metagenome</name>
    <dbReference type="NCBI Taxonomy" id="449393"/>
    <lineage>
        <taxon>unclassified sequences</taxon>
        <taxon>metagenomes</taxon>
        <taxon>ecological metagenomes</taxon>
    </lineage>
</organism>
<evidence type="ECO:0000313" key="7">
    <source>
        <dbReference type="EMBL" id="CAB4784427.1"/>
    </source>
</evidence>
<dbReference type="InterPro" id="IPR003439">
    <property type="entry name" value="ABC_transporter-like_ATP-bd"/>
</dbReference>
<protein>
    <submittedName>
        <fullName evidence="8">Unannotated protein</fullName>
    </submittedName>
</protein>
<accession>A0A6J7SVN8</accession>
<keyword evidence="5" id="KW-0029">Amino-acid transport</keyword>
<dbReference type="SMART" id="SM00382">
    <property type="entry name" value="AAA"/>
    <property type="match status" value="1"/>
</dbReference>
<dbReference type="EMBL" id="CAFBQF010000006">
    <property type="protein sequence ID" value="CAB5045063.1"/>
    <property type="molecule type" value="Genomic_DNA"/>
</dbReference>
<sequence>MLLEIKDLTVAYGGAKALDNLNIGIEEGEFVVLLGSNGAGKTTTLRSISGLIKPSQGEIIFQGKDLLKTQSFRRSELGIAHVPEGRQIFPDHTVAENLQLGGFTTRKDVSKTNAALDEVFQLFPRLAERRDQKGGTLSGGEAQMLAVGRSLMGKPRLLMLDEPSLGLAPRLVIEMFGYLKRLHKEKGLTILLVEQQARLALQISQRGYVLERGVVAISGRSESLKDDPAVVAAYLGHTG</sequence>
<gene>
    <name evidence="7" type="ORF">UFOPK2894_01410</name>
    <name evidence="8" type="ORF">UFOPK4295_00208</name>
</gene>
<dbReference type="Pfam" id="PF00005">
    <property type="entry name" value="ABC_tran"/>
    <property type="match status" value="1"/>
</dbReference>
<dbReference type="PANTHER" id="PTHR43820">
    <property type="entry name" value="HIGH-AFFINITY BRANCHED-CHAIN AMINO ACID TRANSPORT ATP-BINDING PROTEIN LIVF"/>
    <property type="match status" value="1"/>
</dbReference>
<evidence type="ECO:0000256" key="2">
    <source>
        <dbReference type="ARBA" id="ARBA00022448"/>
    </source>
</evidence>
<dbReference type="CDD" id="cd03224">
    <property type="entry name" value="ABC_TM1139_LivF_branched"/>
    <property type="match status" value="1"/>
</dbReference>
<dbReference type="SUPFAM" id="SSF52540">
    <property type="entry name" value="P-loop containing nucleoside triphosphate hydrolases"/>
    <property type="match status" value="1"/>
</dbReference>
<evidence type="ECO:0000259" key="6">
    <source>
        <dbReference type="PROSITE" id="PS50893"/>
    </source>
</evidence>
<dbReference type="PROSITE" id="PS00211">
    <property type="entry name" value="ABC_TRANSPORTER_1"/>
    <property type="match status" value="1"/>
</dbReference>
<dbReference type="InterPro" id="IPR003593">
    <property type="entry name" value="AAA+_ATPase"/>
</dbReference>
<dbReference type="InterPro" id="IPR017871">
    <property type="entry name" value="ABC_transporter-like_CS"/>
</dbReference>
<evidence type="ECO:0000313" key="8">
    <source>
        <dbReference type="EMBL" id="CAB5045063.1"/>
    </source>
</evidence>
<dbReference type="GO" id="GO:0005524">
    <property type="term" value="F:ATP binding"/>
    <property type="evidence" value="ECO:0007669"/>
    <property type="project" value="UniProtKB-KW"/>
</dbReference>
<reference evidence="8" key="1">
    <citation type="submission" date="2020-05" db="EMBL/GenBank/DDBJ databases">
        <authorList>
            <person name="Chiriac C."/>
            <person name="Salcher M."/>
            <person name="Ghai R."/>
            <person name="Kavagutti S V."/>
        </authorList>
    </citation>
    <scope>NUCLEOTIDE SEQUENCE</scope>
</reference>
<dbReference type="GO" id="GO:0015807">
    <property type="term" value="P:L-amino acid transport"/>
    <property type="evidence" value="ECO:0007669"/>
    <property type="project" value="TreeGrafter"/>
</dbReference>